<accession>A0A6L5YPN8</accession>
<keyword evidence="6" id="KW-0717">Septation</keyword>
<gene>
    <name evidence="12" type="primary">minD</name>
    <name evidence="12" type="ORF">FYJ75_02765</name>
</gene>
<dbReference type="NCBIfam" id="TIGR01968">
    <property type="entry name" value="minD_bact"/>
    <property type="match status" value="1"/>
</dbReference>
<feature type="domain" description="AAA" evidence="11">
    <location>
        <begin position="4"/>
        <end position="152"/>
    </location>
</feature>
<keyword evidence="5 10" id="KW-0067">ATP-binding</keyword>
<dbReference type="PIRSF" id="PIRSF003092">
    <property type="entry name" value="MinD"/>
    <property type="match status" value="1"/>
</dbReference>
<comment type="similarity">
    <text evidence="1">Belongs to the ParA family. MinD subfamily.</text>
</comment>
<organism evidence="12 13">
    <name type="scientific">Roseburia porci</name>
    <dbReference type="NCBI Taxonomy" id="2605790"/>
    <lineage>
        <taxon>Bacteria</taxon>
        <taxon>Bacillati</taxon>
        <taxon>Bacillota</taxon>
        <taxon>Clostridia</taxon>
        <taxon>Lachnospirales</taxon>
        <taxon>Lachnospiraceae</taxon>
        <taxon>Roseburia</taxon>
    </lineage>
</organism>
<feature type="binding site" evidence="10">
    <location>
        <begin position="11"/>
        <end position="18"/>
    </location>
    <ligand>
        <name>ATP</name>
        <dbReference type="ChEBI" id="CHEBI:30616"/>
    </ligand>
</feature>
<dbReference type="GO" id="GO:0009898">
    <property type="term" value="C:cytoplasmic side of plasma membrane"/>
    <property type="evidence" value="ECO:0007669"/>
    <property type="project" value="TreeGrafter"/>
</dbReference>
<dbReference type="RefSeq" id="WP_154428633.1">
    <property type="nucleotide sequence ID" value="NZ_VUNI01000003.1"/>
</dbReference>
<dbReference type="InterPro" id="IPR025669">
    <property type="entry name" value="AAA_dom"/>
</dbReference>
<dbReference type="InterPro" id="IPR050625">
    <property type="entry name" value="ParA/MinD_ATPase"/>
</dbReference>
<comment type="function">
    <text evidence="8">ATPase required for the correct placement of the division site. Cell division inhibitors MinC and MinD act in concert to form an inhibitor capable of blocking formation of the polar Z ring septums. Rapidly oscillates between the poles of the cell to destabilize FtsZ filaments that have formed before they mature into polar Z rings.</text>
</comment>
<evidence type="ECO:0000256" key="8">
    <source>
        <dbReference type="ARBA" id="ARBA00025436"/>
    </source>
</evidence>
<dbReference type="Proteomes" id="UP000474024">
    <property type="component" value="Unassembled WGS sequence"/>
</dbReference>
<dbReference type="InterPro" id="IPR027417">
    <property type="entry name" value="P-loop_NTPase"/>
</dbReference>
<protein>
    <recommendedName>
        <fullName evidence="2">Septum site-determining protein MinD</fullName>
    </recommendedName>
    <alternativeName>
        <fullName evidence="9">Cell division inhibitor MinD</fullName>
    </alternativeName>
</protein>
<evidence type="ECO:0000313" key="13">
    <source>
        <dbReference type="Proteomes" id="UP000474024"/>
    </source>
</evidence>
<evidence type="ECO:0000256" key="1">
    <source>
        <dbReference type="ARBA" id="ARBA00010257"/>
    </source>
</evidence>
<keyword evidence="4 10" id="KW-0547">Nucleotide-binding</keyword>
<dbReference type="GO" id="GO:0016887">
    <property type="term" value="F:ATP hydrolysis activity"/>
    <property type="evidence" value="ECO:0007669"/>
    <property type="project" value="InterPro"/>
</dbReference>
<proteinExistence type="inferred from homology"/>
<dbReference type="InterPro" id="IPR025501">
    <property type="entry name" value="MinD_FleN"/>
</dbReference>
<evidence type="ECO:0000256" key="4">
    <source>
        <dbReference type="ARBA" id="ARBA00022741"/>
    </source>
</evidence>
<evidence type="ECO:0000256" key="3">
    <source>
        <dbReference type="ARBA" id="ARBA00022618"/>
    </source>
</evidence>
<dbReference type="Gene3D" id="3.40.50.300">
    <property type="entry name" value="P-loop containing nucleotide triphosphate hydrolases"/>
    <property type="match status" value="1"/>
</dbReference>
<evidence type="ECO:0000256" key="10">
    <source>
        <dbReference type="PIRSR" id="PIRSR003092-1"/>
    </source>
</evidence>
<dbReference type="GO" id="GO:0000917">
    <property type="term" value="P:division septum assembly"/>
    <property type="evidence" value="ECO:0007669"/>
    <property type="project" value="UniProtKB-KW"/>
</dbReference>
<comment type="caution">
    <text evidence="12">The sequence shown here is derived from an EMBL/GenBank/DDBJ whole genome shotgun (WGS) entry which is preliminary data.</text>
</comment>
<evidence type="ECO:0000256" key="5">
    <source>
        <dbReference type="ARBA" id="ARBA00022840"/>
    </source>
</evidence>
<evidence type="ECO:0000256" key="9">
    <source>
        <dbReference type="ARBA" id="ARBA00032845"/>
    </source>
</evidence>
<dbReference type="SUPFAM" id="SSF52540">
    <property type="entry name" value="P-loop containing nucleoside triphosphate hydrolases"/>
    <property type="match status" value="1"/>
</dbReference>
<sequence>MGEAIVFTSGKGGVGKTTTIANIGAGLSQLDKKVVMLDADMGLRNLDVVMGMEDRITYNLFDVLENHCRLNQALIRDRKYPNLYMIPASLKYRDVTEYEERLLALIRELKKEFDYCLIDCPAGIDDGFHFAISAADRAMVITTPHVSAVRDAGRVLYLLESSHIKTIDLLINQMNRRMIRRHNMLSQKDIEDVLDMNSFGIIPVDEHIVIGQNKGMLVMDKKTVAQKAFREICNHIINPDVISLSIPETKTQIRKSHSIFHRKECDYAG</sequence>
<keyword evidence="13" id="KW-1185">Reference proteome</keyword>
<evidence type="ECO:0000256" key="7">
    <source>
        <dbReference type="ARBA" id="ARBA00023306"/>
    </source>
</evidence>
<dbReference type="CDD" id="cd02036">
    <property type="entry name" value="MinD"/>
    <property type="match status" value="1"/>
</dbReference>
<dbReference type="PANTHER" id="PTHR43384:SF6">
    <property type="entry name" value="SEPTUM SITE-DETERMINING PROTEIN MIND HOMOLOG, CHLOROPLASTIC"/>
    <property type="match status" value="1"/>
</dbReference>
<dbReference type="AlphaFoldDB" id="A0A6L5YPN8"/>
<evidence type="ECO:0000313" key="12">
    <source>
        <dbReference type="EMBL" id="MST73959.1"/>
    </source>
</evidence>
<dbReference type="InterPro" id="IPR010223">
    <property type="entry name" value="MinD"/>
</dbReference>
<evidence type="ECO:0000256" key="2">
    <source>
        <dbReference type="ARBA" id="ARBA00016887"/>
    </source>
</evidence>
<keyword evidence="3" id="KW-0132">Cell division</keyword>
<dbReference type="EMBL" id="VUNI01000003">
    <property type="protein sequence ID" value="MST73959.1"/>
    <property type="molecule type" value="Genomic_DNA"/>
</dbReference>
<dbReference type="Pfam" id="PF13614">
    <property type="entry name" value="AAA_31"/>
    <property type="match status" value="1"/>
</dbReference>
<dbReference type="GO" id="GO:0005829">
    <property type="term" value="C:cytosol"/>
    <property type="evidence" value="ECO:0007669"/>
    <property type="project" value="TreeGrafter"/>
</dbReference>
<evidence type="ECO:0000256" key="6">
    <source>
        <dbReference type="ARBA" id="ARBA00023210"/>
    </source>
</evidence>
<dbReference type="GO" id="GO:0005524">
    <property type="term" value="F:ATP binding"/>
    <property type="evidence" value="ECO:0007669"/>
    <property type="project" value="UniProtKB-KW"/>
</dbReference>
<keyword evidence="7" id="KW-0131">Cell cycle</keyword>
<evidence type="ECO:0000259" key="11">
    <source>
        <dbReference type="Pfam" id="PF13614"/>
    </source>
</evidence>
<reference evidence="12 13" key="1">
    <citation type="submission" date="2019-08" db="EMBL/GenBank/DDBJ databases">
        <title>In-depth cultivation of the pig gut microbiome towards novel bacterial diversity and tailored functional studies.</title>
        <authorList>
            <person name="Wylensek D."/>
            <person name="Hitch T.C.A."/>
            <person name="Clavel T."/>
        </authorList>
    </citation>
    <scope>NUCLEOTIDE SEQUENCE [LARGE SCALE GENOMIC DNA]</scope>
    <source>
        <strain evidence="12 13">MUC/MUC-530-WT-4D</strain>
    </source>
</reference>
<dbReference type="PANTHER" id="PTHR43384">
    <property type="entry name" value="SEPTUM SITE-DETERMINING PROTEIN MIND HOMOLOG, CHLOROPLASTIC-RELATED"/>
    <property type="match status" value="1"/>
</dbReference>
<name>A0A6L5YPN8_9FIRM</name>
<dbReference type="GO" id="GO:0051782">
    <property type="term" value="P:negative regulation of cell division"/>
    <property type="evidence" value="ECO:0007669"/>
    <property type="project" value="TreeGrafter"/>
</dbReference>